<feature type="region of interest" description="Disordered" evidence="1">
    <location>
        <begin position="314"/>
        <end position="351"/>
    </location>
</feature>
<evidence type="ECO:0000313" key="2">
    <source>
        <dbReference type="EMBL" id="OWF48306.1"/>
    </source>
</evidence>
<reference evidence="2 3" key="1">
    <citation type="journal article" date="2017" name="Nat. Ecol. Evol.">
        <title>Scallop genome provides insights into evolution of bilaterian karyotype and development.</title>
        <authorList>
            <person name="Wang S."/>
            <person name="Zhang J."/>
            <person name="Jiao W."/>
            <person name="Li J."/>
            <person name="Xun X."/>
            <person name="Sun Y."/>
            <person name="Guo X."/>
            <person name="Huan P."/>
            <person name="Dong B."/>
            <person name="Zhang L."/>
            <person name="Hu X."/>
            <person name="Sun X."/>
            <person name="Wang J."/>
            <person name="Zhao C."/>
            <person name="Wang Y."/>
            <person name="Wang D."/>
            <person name="Huang X."/>
            <person name="Wang R."/>
            <person name="Lv J."/>
            <person name="Li Y."/>
            <person name="Zhang Z."/>
            <person name="Liu B."/>
            <person name="Lu W."/>
            <person name="Hui Y."/>
            <person name="Liang J."/>
            <person name="Zhou Z."/>
            <person name="Hou R."/>
            <person name="Li X."/>
            <person name="Liu Y."/>
            <person name="Li H."/>
            <person name="Ning X."/>
            <person name="Lin Y."/>
            <person name="Zhao L."/>
            <person name="Xing Q."/>
            <person name="Dou J."/>
            <person name="Li Y."/>
            <person name="Mao J."/>
            <person name="Guo H."/>
            <person name="Dou H."/>
            <person name="Li T."/>
            <person name="Mu C."/>
            <person name="Jiang W."/>
            <person name="Fu Q."/>
            <person name="Fu X."/>
            <person name="Miao Y."/>
            <person name="Liu J."/>
            <person name="Yu Q."/>
            <person name="Li R."/>
            <person name="Liao H."/>
            <person name="Li X."/>
            <person name="Kong Y."/>
            <person name="Jiang Z."/>
            <person name="Chourrout D."/>
            <person name="Li R."/>
            <person name="Bao Z."/>
        </authorList>
    </citation>
    <scope>NUCLEOTIDE SEQUENCE [LARGE SCALE GENOMIC DNA]</scope>
    <source>
        <strain evidence="2 3">PY_sf001</strain>
    </source>
</reference>
<dbReference type="OrthoDB" id="10040691at2759"/>
<keyword evidence="3" id="KW-1185">Reference proteome</keyword>
<dbReference type="Proteomes" id="UP000242188">
    <property type="component" value="Unassembled WGS sequence"/>
</dbReference>
<feature type="region of interest" description="Disordered" evidence="1">
    <location>
        <begin position="20"/>
        <end position="47"/>
    </location>
</feature>
<dbReference type="PANTHER" id="PTHR17604:SF7">
    <property type="entry name" value="TONDU-DOMAIN-CONTAINING GROWTH INHIBITOR, ISOFORM A"/>
    <property type="match status" value="1"/>
</dbReference>
<dbReference type="InterPro" id="IPR006627">
    <property type="entry name" value="TDU_repeat"/>
</dbReference>
<evidence type="ECO:0000313" key="3">
    <source>
        <dbReference type="Proteomes" id="UP000242188"/>
    </source>
</evidence>
<dbReference type="Pfam" id="PF15245">
    <property type="entry name" value="VGLL4"/>
    <property type="match status" value="1"/>
</dbReference>
<sequence>MSTTMETPLDVLSRAASMVETNETKGDPIYKRNLHDSQDSPSKELPSKMLKQDRLKERQDLSQALSFSRDQVNKYNKSRCISTQTQSTHVSERDLPPVYMNGEMRHAVSSVDSYRHVMRSQPGVPVHERGSPPPYRIPTETLDAPLNLSLTSSSSSAFTPQVSRPSVITCASTVDKSHRYGNSSPSQHSLPSPSRREVVSVGGCDPIEEHFRRSLGKHYPDYMAPKLSPVTPPMADSPPAVAATVATAAKSAKSNTSAVSITGSVDDHFAKSLGNSTWSAIKAKNDPRQEMLPGTVDDHFAKALGGDTWQRIKAEKESSPALCRPNGSASPSSSPPHRRGSSPLRHDLVSI</sequence>
<dbReference type="SMART" id="SM00711">
    <property type="entry name" value="TDU"/>
    <property type="match status" value="3"/>
</dbReference>
<feature type="compositionally biased region" description="Basic and acidic residues" evidence="1">
    <location>
        <begin position="22"/>
        <end position="47"/>
    </location>
</feature>
<organism evidence="2 3">
    <name type="scientific">Mizuhopecten yessoensis</name>
    <name type="common">Japanese scallop</name>
    <name type="synonym">Patinopecten yessoensis</name>
    <dbReference type="NCBI Taxonomy" id="6573"/>
    <lineage>
        <taxon>Eukaryota</taxon>
        <taxon>Metazoa</taxon>
        <taxon>Spiralia</taxon>
        <taxon>Lophotrochozoa</taxon>
        <taxon>Mollusca</taxon>
        <taxon>Bivalvia</taxon>
        <taxon>Autobranchia</taxon>
        <taxon>Pteriomorphia</taxon>
        <taxon>Pectinida</taxon>
        <taxon>Pectinoidea</taxon>
        <taxon>Pectinidae</taxon>
        <taxon>Mizuhopecten</taxon>
    </lineage>
</organism>
<protein>
    <submittedName>
        <fullName evidence="2">Transcription cofactor vestigial-like protein 4</fullName>
    </submittedName>
</protein>
<proteinExistence type="predicted"/>
<feature type="region of interest" description="Disordered" evidence="1">
    <location>
        <begin position="177"/>
        <end position="199"/>
    </location>
</feature>
<accession>A0A210QHZ5</accession>
<evidence type="ECO:0000256" key="1">
    <source>
        <dbReference type="SAM" id="MobiDB-lite"/>
    </source>
</evidence>
<dbReference type="STRING" id="6573.A0A210QHZ5"/>
<name>A0A210QHZ5_MIZYE</name>
<dbReference type="AlphaFoldDB" id="A0A210QHZ5"/>
<dbReference type="PANTHER" id="PTHR17604">
    <property type="entry name" value="TRANSCRIPTION COFACTOR VESTIGIAL-LIKE PROTEIN 4"/>
    <property type="match status" value="1"/>
</dbReference>
<dbReference type="InterPro" id="IPR028184">
    <property type="entry name" value="VGLL4"/>
</dbReference>
<dbReference type="GO" id="GO:0001223">
    <property type="term" value="F:transcription coactivator binding"/>
    <property type="evidence" value="ECO:0007669"/>
    <property type="project" value="TreeGrafter"/>
</dbReference>
<dbReference type="GO" id="GO:0045892">
    <property type="term" value="P:negative regulation of DNA-templated transcription"/>
    <property type="evidence" value="ECO:0007669"/>
    <property type="project" value="TreeGrafter"/>
</dbReference>
<feature type="compositionally biased region" description="Low complexity" evidence="1">
    <location>
        <begin position="183"/>
        <end position="193"/>
    </location>
</feature>
<dbReference type="EMBL" id="NEDP02003604">
    <property type="protein sequence ID" value="OWF48306.1"/>
    <property type="molecule type" value="Genomic_DNA"/>
</dbReference>
<comment type="caution">
    <text evidence="2">The sequence shown here is derived from an EMBL/GenBank/DDBJ whole genome shotgun (WGS) entry which is preliminary data.</text>
</comment>
<gene>
    <name evidence="2" type="ORF">KP79_PYT11841</name>
</gene>